<reference evidence="5 6" key="1">
    <citation type="submission" date="2006-10" db="EMBL/GenBank/DDBJ databases">
        <title>The Genome Sequence of Batrachochytrium dendrobatidis JEL423.</title>
        <authorList>
            <consortium name="The Broad Institute Genome Sequencing Platform"/>
            <person name="Birren B."/>
            <person name="Lander E."/>
            <person name="Galagan J."/>
            <person name="Cuomo C."/>
            <person name="Devon K."/>
            <person name="Jaffe D."/>
            <person name="Butler J."/>
            <person name="Alvarez P."/>
            <person name="Gnerre S."/>
            <person name="Grabherr M."/>
            <person name="Kleber M."/>
            <person name="Mauceli E."/>
            <person name="Brockman W."/>
            <person name="Young S."/>
            <person name="LaButti K."/>
            <person name="Sykes S."/>
            <person name="DeCaprio D."/>
            <person name="Crawford M."/>
            <person name="Koehrsen M."/>
            <person name="Engels R."/>
            <person name="Montgomery P."/>
            <person name="Pearson M."/>
            <person name="Howarth C."/>
            <person name="Larson L."/>
            <person name="White J."/>
            <person name="O'Leary S."/>
            <person name="Kodira C."/>
            <person name="Zeng Q."/>
            <person name="Yandava C."/>
            <person name="Alvarado L."/>
            <person name="Longcore J."/>
            <person name="James T."/>
        </authorList>
    </citation>
    <scope>NUCLEOTIDE SEQUENCE [LARGE SCALE GENOMIC DNA]</scope>
    <source>
        <strain evidence="5 6">JEL423</strain>
    </source>
</reference>
<proteinExistence type="predicted"/>
<dbReference type="AlphaFoldDB" id="A0A177WPU3"/>
<dbReference type="PROSITE" id="PS51186">
    <property type="entry name" value="GNAT"/>
    <property type="match status" value="1"/>
</dbReference>
<reference evidence="5 6" key="2">
    <citation type="submission" date="2016-05" db="EMBL/GenBank/DDBJ databases">
        <title>Lineage-specific infection strategies underlie the spectrum of fungal disease in amphibians.</title>
        <authorList>
            <person name="Cuomo C.A."/>
            <person name="Farrer R.A."/>
            <person name="James T."/>
            <person name="Longcore J."/>
            <person name="Birren B."/>
        </authorList>
    </citation>
    <scope>NUCLEOTIDE SEQUENCE [LARGE SCALE GENOMIC DNA]</scope>
    <source>
        <strain evidence="5 6">JEL423</strain>
    </source>
</reference>
<keyword evidence="2" id="KW-0012">Acyltransferase</keyword>
<evidence type="ECO:0000256" key="2">
    <source>
        <dbReference type="ARBA" id="ARBA00023315"/>
    </source>
</evidence>
<dbReference type="PANTHER" id="PTHR42919:SF8">
    <property type="entry name" value="N-ALPHA-ACETYLTRANSFERASE 50"/>
    <property type="match status" value="1"/>
</dbReference>
<dbReference type="STRING" id="403673.A0A177WPU3"/>
<dbReference type="CDD" id="cd04301">
    <property type="entry name" value="NAT_SF"/>
    <property type="match status" value="1"/>
</dbReference>
<feature type="region of interest" description="Disordered" evidence="3">
    <location>
        <begin position="1"/>
        <end position="20"/>
    </location>
</feature>
<dbReference type="OrthoDB" id="47374at2759"/>
<dbReference type="InterPro" id="IPR000182">
    <property type="entry name" value="GNAT_dom"/>
</dbReference>
<dbReference type="SUPFAM" id="SSF55729">
    <property type="entry name" value="Acyl-CoA N-acyltransferases (Nat)"/>
    <property type="match status" value="1"/>
</dbReference>
<keyword evidence="1" id="KW-0808">Transferase</keyword>
<evidence type="ECO:0000256" key="1">
    <source>
        <dbReference type="ARBA" id="ARBA00022679"/>
    </source>
</evidence>
<dbReference type="GO" id="GO:0031415">
    <property type="term" value="C:NatA complex"/>
    <property type="evidence" value="ECO:0007669"/>
    <property type="project" value="TreeGrafter"/>
</dbReference>
<gene>
    <name evidence="5" type="ORF">BDEG_25636</name>
</gene>
<dbReference type="VEuPathDB" id="FungiDB:BDEG_25636"/>
<accession>A0A177WPU3</accession>
<dbReference type="Pfam" id="PF00583">
    <property type="entry name" value="Acetyltransf_1"/>
    <property type="match status" value="1"/>
</dbReference>
<evidence type="ECO:0000313" key="5">
    <source>
        <dbReference type="EMBL" id="OAJ42137.1"/>
    </source>
</evidence>
<dbReference type="InterPro" id="IPR051556">
    <property type="entry name" value="N-term/lysine_N-AcTrnsfr"/>
</dbReference>
<dbReference type="Proteomes" id="UP000077115">
    <property type="component" value="Unassembled WGS sequence"/>
</dbReference>
<feature type="compositionally biased region" description="Polar residues" evidence="3">
    <location>
        <begin position="9"/>
        <end position="18"/>
    </location>
</feature>
<evidence type="ECO:0000259" key="4">
    <source>
        <dbReference type="PROSITE" id="PS51186"/>
    </source>
</evidence>
<sequence length="176" mass="19070">MTAEDPVHSTDSVETSSTHQKKHFRKALGEITINNLGQIRAIHAAVPSHTPDVLDDTLLNDALALDPISRIVYFNDVCAGAVLCRKVPALSTDTTDKMDVEIVSLLVLPAYTGLGLASMLVKNVVEEATKHPKVGRVFVSIDKTCPIKRGMYSKAGFETDSEPSDVSELLRLVKSV</sequence>
<feature type="domain" description="N-acetyltransferase" evidence="4">
    <location>
        <begin position="26"/>
        <end position="176"/>
    </location>
</feature>
<dbReference type="GO" id="GO:0016747">
    <property type="term" value="F:acyltransferase activity, transferring groups other than amino-acyl groups"/>
    <property type="evidence" value="ECO:0007669"/>
    <property type="project" value="InterPro"/>
</dbReference>
<dbReference type="PANTHER" id="PTHR42919">
    <property type="entry name" value="N-ALPHA-ACETYLTRANSFERASE"/>
    <property type="match status" value="1"/>
</dbReference>
<protein>
    <recommendedName>
        <fullName evidence="4">N-acetyltransferase domain-containing protein</fullName>
    </recommendedName>
</protein>
<evidence type="ECO:0000313" key="6">
    <source>
        <dbReference type="Proteomes" id="UP000077115"/>
    </source>
</evidence>
<dbReference type="EMBL" id="DS022307">
    <property type="protein sequence ID" value="OAJ42137.1"/>
    <property type="molecule type" value="Genomic_DNA"/>
</dbReference>
<dbReference type="Gene3D" id="3.40.630.30">
    <property type="match status" value="1"/>
</dbReference>
<dbReference type="GO" id="GO:0007064">
    <property type="term" value="P:mitotic sister chromatid cohesion"/>
    <property type="evidence" value="ECO:0007669"/>
    <property type="project" value="TreeGrafter"/>
</dbReference>
<dbReference type="InterPro" id="IPR016181">
    <property type="entry name" value="Acyl_CoA_acyltransferase"/>
</dbReference>
<name>A0A177WPU3_BATDL</name>
<organism evidence="5 6">
    <name type="scientific">Batrachochytrium dendrobatidis (strain JEL423)</name>
    <dbReference type="NCBI Taxonomy" id="403673"/>
    <lineage>
        <taxon>Eukaryota</taxon>
        <taxon>Fungi</taxon>
        <taxon>Fungi incertae sedis</taxon>
        <taxon>Chytridiomycota</taxon>
        <taxon>Chytridiomycota incertae sedis</taxon>
        <taxon>Chytridiomycetes</taxon>
        <taxon>Rhizophydiales</taxon>
        <taxon>Rhizophydiales incertae sedis</taxon>
        <taxon>Batrachochytrium</taxon>
    </lineage>
</organism>
<evidence type="ECO:0000256" key="3">
    <source>
        <dbReference type="SAM" id="MobiDB-lite"/>
    </source>
</evidence>